<name>A0A061DE73_BABBI</name>
<evidence type="ECO:0000313" key="19">
    <source>
        <dbReference type="EMBL" id="CDR98034.1"/>
    </source>
</evidence>
<organism evidence="19 20">
    <name type="scientific">Babesia bigemina</name>
    <dbReference type="NCBI Taxonomy" id="5866"/>
    <lineage>
        <taxon>Eukaryota</taxon>
        <taxon>Sar</taxon>
        <taxon>Alveolata</taxon>
        <taxon>Apicomplexa</taxon>
        <taxon>Aconoidasida</taxon>
        <taxon>Piroplasmida</taxon>
        <taxon>Babesiidae</taxon>
        <taxon>Babesia</taxon>
    </lineage>
</organism>
<dbReference type="Pfam" id="PF04679">
    <property type="entry name" value="DNA_ligase_A_C"/>
    <property type="match status" value="1"/>
</dbReference>
<dbReference type="PROSITE" id="PS00333">
    <property type="entry name" value="DNA_LIGASE_A2"/>
    <property type="match status" value="1"/>
</dbReference>
<dbReference type="VEuPathDB" id="PiroplasmaDB:BBBOND_0405180"/>
<evidence type="ECO:0000256" key="11">
    <source>
        <dbReference type="ARBA" id="ARBA00023242"/>
    </source>
</evidence>
<dbReference type="SUPFAM" id="SSF117018">
    <property type="entry name" value="ATP-dependent DNA ligase DNA-binding domain"/>
    <property type="match status" value="1"/>
</dbReference>
<dbReference type="SUPFAM" id="SSF56091">
    <property type="entry name" value="DNA ligase/mRNA capping enzyme, catalytic domain"/>
    <property type="match status" value="1"/>
</dbReference>
<keyword evidence="5" id="KW-0235">DNA replication</keyword>
<dbReference type="SUPFAM" id="SSF50249">
    <property type="entry name" value="Nucleic acid-binding proteins"/>
    <property type="match status" value="1"/>
</dbReference>
<reference evidence="20" key="1">
    <citation type="journal article" date="2014" name="Nucleic Acids Res.">
        <title>The evolutionary dynamics of variant antigen genes in Babesia reveal a history of genomic innovation underlying host-parasite interaction.</title>
        <authorList>
            <person name="Jackson A.P."/>
            <person name="Otto T.D."/>
            <person name="Darby A."/>
            <person name="Ramaprasad A."/>
            <person name="Xia D."/>
            <person name="Echaide I.E."/>
            <person name="Farber M."/>
            <person name="Gahlot S."/>
            <person name="Gamble J."/>
            <person name="Gupta D."/>
            <person name="Gupta Y."/>
            <person name="Jackson L."/>
            <person name="Malandrin L."/>
            <person name="Malas T.B."/>
            <person name="Moussa E."/>
            <person name="Nair M."/>
            <person name="Reid A.J."/>
            <person name="Sanders M."/>
            <person name="Sharma J."/>
            <person name="Tracey A."/>
            <person name="Quail M.A."/>
            <person name="Weir W."/>
            <person name="Wastling J.M."/>
            <person name="Hall N."/>
            <person name="Willadsen P."/>
            <person name="Lingelbach K."/>
            <person name="Shiels B."/>
            <person name="Tait A."/>
            <person name="Berriman M."/>
            <person name="Allred D.R."/>
            <person name="Pain A."/>
        </authorList>
    </citation>
    <scope>NUCLEOTIDE SEQUENCE [LARGE SCALE GENOMIC DNA]</scope>
    <source>
        <strain evidence="20">Bond</strain>
    </source>
</reference>
<evidence type="ECO:0000256" key="6">
    <source>
        <dbReference type="ARBA" id="ARBA00022741"/>
    </source>
</evidence>
<comment type="catalytic activity">
    <reaction evidence="13 14">
        <text>ATP + (deoxyribonucleotide)n-3'-hydroxyl + 5'-phospho-(deoxyribonucleotide)m = (deoxyribonucleotide)n+m + AMP + diphosphate.</text>
        <dbReference type="EC" id="6.5.1.1"/>
    </reaction>
</comment>
<dbReference type="NCBIfam" id="TIGR00574">
    <property type="entry name" value="dnl1"/>
    <property type="match status" value="1"/>
</dbReference>
<evidence type="ECO:0000256" key="16">
    <source>
        <dbReference type="SAM" id="MobiDB-lite"/>
    </source>
</evidence>
<dbReference type="AlphaFoldDB" id="A0A061DE73"/>
<dbReference type="InterPro" id="IPR012309">
    <property type="entry name" value="DNA_ligase_ATP-dep_C"/>
</dbReference>
<dbReference type="InterPro" id="IPR012308">
    <property type="entry name" value="DNA_ligase_ATP-dep_N"/>
</dbReference>
<dbReference type="Pfam" id="PF01068">
    <property type="entry name" value="DNA_ligase_A_M"/>
    <property type="match status" value="1"/>
</dbReference>
<dbReference type="Gene3D" id="1.10.3260.10">
    <property type="entry name" value="DNA ligase, ATP-dependent, N-terminal domain"/>
    <property type="match status" value="1"/>
</dbReference>
<keyword evidence="11" id="KW-0539">Nucleus</keyword>
<dbReference type="Proteomes" id="UP000033188">
    <property type="component" value="Chromosome 5"/>
</dbReference>
<dbReference type="EC" id="6.5.1.1" evidence="14"/>
<dbReference type="GO" id="GO:0003677">
    <property type="term" value="F:DNA binding"/>
    <property type="evidence" value="ECO:0007669"/>
    <property type="project" value="InterPro"/>
</dbReference>
<evidence type="ECO:0000256" key="17">
    <source>
        <dbReference type="SAM" id="SignalP"/>
    </source>
</evidence>
<dbReference type="RefSeq" id="XP_012770220.1">
    <property type="nucleotide sequence ID" value="XM_012914766.1"/>
</dbReference>
<dbReference type="PANTHER" id="PTHR45674">
    <property type="entry name" value="DNA LIGASE 1/3 FAMILY MEMBER"/>
    <property type="match status" value="1"/>
</dbReference>
<dbReference type="PROSITE" id="PS50160">
    <property type="entry name" value="DNA_LIGASE_A3"/>
    <property type="match status" value="1"/>
</dbReference>
<evidence type="ECO:0000256" key="4">
    <source>
        <dbReference type="ARBA" id="ARBA00022618"/>
    </source>
</evidence>
<dbReference type="InterPro" id="IPR012340">
    <property type="entry name" value="NA-bd_OB-fold"/>
</dbReference>
<gene>
    <name evidence="19" type="ORF">BBBOND_0405180</name>
</gene>
<feature type="region of interest" description="Disordered" evidence="16">
    <location>
        <begin position="48"/>
        <end position="159"/>
    </location>
</feature>
<dbReference type="CDD" id="cd07969">
    <property type="entry name" value="OBF_DNA_ligase_I"/>
    <property type="match status" value="1"/>
</dbReference>
<evidence type="ECO:0000256" key="13">
    <source>
        <dbReference type="ARBA" id="ARBA00034003"/>
    </source>
</evidence>
<comment type="similarity">
    <text evidence="2 15">Belongs to the ATP-dependent DNA ligase family.</text>
</comment>
<dbReference type="CDD" id="cd07900">
    <property type="entry name" value="Adenylation_DNA_ligase_I_Euk"/>
    <property type="match status" value="1"/>
</dbReference>
<proteinExistence type="inferred from homology"/>
<protein>
    <recommendedName>
        <fullName evidence="14">DNA ligase</fullName>
        <ecNumber evidence="14">6.5.1.1</ecNumber>
    </recommendedName>
</protein>
<keyword evidence="7 14" id="KW-0227">DNA damage</keyword>
<accession>A0A061DE73</accession>
<evidence type="ECO:0000313" key="20">
    <source>
        <dbReference type="Proteomes" id="UP000033188"/>
    </source>
</evidence>
<dbReference type="OMA" id="WIKYKRD"/>
<keyword evidence="4" id="KW-0132">Cell division</keyword>
<evidence type="ECO:0000256" key="1">
    <source>
        <dbReference type="ARBA" id="ARBA00004123"/>
    </source>
</evidence>
<dbReference type="InterPro" id="IPR012310">
    <property type="entry name" value="DNA_ligase_ATP-dep_cent"/>
</dbReference>
<dbReference type="EMBL" id="LK391711">
    <property type="protein sequence ID" value="CDR98034.1"/>
    <property type="molecule type" value="Genomic_DNA"/>
</dbReference>
<keyword evidence="6 14" id="KW-0547">Nucleotide-binding</keyword>
<evidence type="ECO:0000256" key="14">
    <source>
        <dbReference type="RuleBase" id="RU000617"/>
    </source>
</evidence>
<dbReference type="KEGG" id="bbig:BBBOND_0405180"/>
<dbReference type="GO" id="GO:0005739">
    <property type="term" value="C:mitochondrion"/>
    <property type="evidence" value="ECO:0007669"/>
    <property type="project" value="TreeGrafter"/>
</dbReference>
<dbReference type="Gene3D" id="2.40.50.140">
    <property type="entry name" value="Nucleic acid-binding proteins"/>
    <property type="match status" value="1"/>
</dbReference>
<dbReference type="PANTHER" id="PTHR45674:SF4">
    <property type="entry name" value="DNA LIGASE 1"/>
    <property type="match status" value="1"/>
</dbReference>
<dbReference type="GO" id="GO:0051301">
    <property type="term" value="P:cell division"/>
    <property type="evidence" value="ECO:0007669"/>
    <property type="project" value="UniProtKB-KW"/>
</dbReference>
<dbReference type="Gene3D" id="3.30.1490.70">
    <property type="match status" value="1"/>
</dbReference>
<dbReference type="PROSITE" id="PS00697">
    <property type="entry name" value="DNA_LIGASE_A1"/>
    <property type="match status" value="1"/>
</dbReference>
<dbReference type="Pfam" id="PF04675">
    <property type="entry name" value="DNA_ligase_A_N"/>
    <property type="match status" value="1"/>
</dbReference>
<keyword evidence="12" id="KW-0131">Cell cycle</keyword>
<comment type="subcellular location">
    <subcellularLocation>
        <location evidence="1">Nucleus</location>
    </subcellularLocation>
</comment>
<sequence length="841" mass="92902">MRCRIAAWLFALIFFVSALSDSCKCFRLSQSSIISGPMNIKQFFAVQPHPARSTPTSPPAGEQTVPARNDGSSSNEGLNGPGCDITAASPKRRIGAVSDATEEATIDEGLSWSQDDPSESVGDSAVASQVSECAPAEVGKASKKPKKSPKRKVDADEPAVGTLFNRTMKPGEGCADIRSAKFDPSLFDISPYIPKYPPSVQQNSLLFIFLAEILQEVDDMFRSGVGSRKCVSTILSNFFRVLIYHSPSDVIHSVYIMINRIAPEYEGEEIGVGDVLVMKAMAESYGKSEKSIKEMLTKHEDLGIVASMSSCTSQTIVRLPDLTIEGVIKQFKALAAESGKNSVERKKNGIKRLLACAKKKEAKYIVRFLQQKLRVGVNSITLFQSIADATYLTKAAKGDQPAIGDVRTAGIKQADTIEEMEKAVKTATTHLACIETIIGHLLDGDNCQQLLEHCKIRPGIPVSPMLAKPVSKTAEILPAIGGPGVAFTCEYKYDGERVQLHMMEGRKVRIFSRSMENICEKYPDVIESFLICVKPTVMNCIIDLEVVAYDPENGKIMPFQQLSTRKRKGVSVKDISIPVCMFPFDILYLNGESLVTKSLSERRAALESAVSERKNLLSFACRKDMNSLDEIDDFLRQAVSDSCEGLMIKSLHQDATYEPQIRTNNWLKFKKDYIEGMGDSLDLVPIAAFSGTGRRTSVYGSFLLAVYDPVHEVYQSVCRTGTGFNDQMLTDLHDGLQEHIVAHKPAIYDVPASIEPDVWFLPVRVWECKAADFSLSPIHTAGQDFTPSKKGIGLRFPRFIRLRHDKAPVDATTSEQLYEMYAKQFNKTLFKEKNTSSSFQL</sequence>
<evidence type="ECO:0000256" key="2">
    <source>
        <dbReference type="ARBA" id="ARBA00007572"/>
    </source>
</evidence>
<dbReference type="STRING" id="5866.A0A061DE73"/>
<feature type="signal peptide" evidence="17">
    <location>
        <begin position="1"/>
        <end position="18"/>
    </location>
</feature>
<keyword evidence="3 14" id="KW-0436">Ligase</keyword>
<evidence type="ECO:0000256" key="7">
    <source>
        <dbReference type="ARBA" id="ARBA00022763"/>
    </source>
</evidence>
<evidence type="ECO:0000256" key="5">
    <source>
        <dbReference type="ARBA" id="ARBA00022705"/>
    </source>
</evidence>
<dbReference type="GO" id="GO:0071897">
    <property type="term" value="P:DNA biosynthetic process"/>
    <property type="evidence" value="ECO:0007669"/>
    <property type="project" value="InterPro"/>
</dbReference>
<dbReference type="InterPro" id="IPR036599">
    <property type="entry name" value="DNA_ligase_N_sf"/>
</dbReference>
<keyword evidence="8 14" id="KW-0067">ATP-binding</keyword>
<evidence type="ECO:0000259" key="18">
    <source>
        <dbReference type="PROSITE" id="PS50160"/>
    </source>
</evidence>
<dbReference type="GO" id="GO:0006281">
    <property type="term" value="P:DNA repair"/>
    <property type="evidence" value="ECO:0007669"/>
    <property type="project" value="UniProtKB-KW"/>
</dbReference>
<dbReference type="GO" id="GO:0005524">
    <property type="term" value="F:ATP binding"/>
    <property type="evidence" value="ECO:0007669"/>
    <property type="project" value="UniProtKB-KW"/>
</dbReference>
<evidence type="ECO:0000256" key="9">
    <source>
        <dbReference type="ARBA" id="ARBA00023172"/>
    </source>
</evidence>
<keyword evidence="20" id="KW-1185">Reference proteome</keyword>
<dbReference type="FunFam" id="3.30.470.30:FF:000002">
    <property type="entry name" value="DNA ligase"/>
    <property type="match status" value="1"/>
</dbReference>
<dbReference type="InterPro" id="IPR016059">
    <property type="entry name" value="DNA_ligase_ATP-dep_CS"/>
</dbReference>
<evidence type="ECO:0000256" key="15">
    <source>
        <dbReference type="RuleBase" id="RU004196"/>
    </source>
</evidence>
<keyword evidence="10 14" id="KW-0234">DNA repair</keyword>
<dbReference type="GO" id="GO:0006273">
    <property type="term" value="P:lagging strand elongation"/>
    <property type="evidence" value="ECO:0007669"/>
    <property type="project" value="TreeGrafter"/>
</dbReference>
<dbReference type="GO" id="GO:0003910">
    <property type="term" value="F:DNA ligase (ATP) activity"/>
    <property type="evidence" value="ECO:0007669"/>
    <property type="project" value="UniProtKB-EC"/>
</dbReference>
<dbReference type="FunFam" id="2.40.50.140:FF:000062">
    <property type="entry name" value="DNA ligase"/>
    <property type="match status" value="1"/>
</dbReference>
<feature type="compositionally biased region" description="Basic residues" evidence="16">
    <location>
        <begin position="141"/>
        <end position="150"/>
    </location>
</feature>
<dbReference type="Gene3D" id="3.30.470.30">
    <property type="entry name" value="DNA ligase/mRNA capping enzyme"/>
    <property type="match status" value="1"/>
</dbReference>
<dbReference type="GO" id="GO:0006310">
    <property type="term" value="P:DNA recombination"/>
    <property type="evidence" value="ECO:0007669"/>
    <property type="project" value="UniProtKB-KW"/>
</dbReference>
<evidence type="ECO:0000256" key="8">
    <source>
        <dbReference type="ARBA" id="ARBA00022840"/>
    </source>
</evidence>
<evidence type="ECO:0000256" key="3">
    <source>
        <dbReference type="ARBA" id="ARBA00022598"/>
    </source>
</evidence>
<dbReference type="InterPro" id="IPR050191">
    <property type="entry name" value="ATP-dep_DNA_ligase"/>
</dbReference>
<dbReference type="OrthoDB" id="206088at2759"/>
<keyword evidence="17" id="KW-0732">Signal</keyword>
<dbReference type="GeneID" id="24566575"/>
<keyword evidence="9 14" id="KW-0233">DNA recombination</keyword>
<dbReference type="InterPro" id="IPR000977">
    <property type="entry name" value="DNA_ligase_ATP-dep"/>
</dbReference>
<feature type="chain" id="PRO_5001595748" description="DNA ligase" evidence="17">
    <location>
        <begin position="19"/>
        <end position="841"/>
    </location>
</feature>
<dbReference type="GO" id="GO:0005634">
    <property type="term" value="C:nucleus"/>
    <property type="evidence" value="ECO:0007669"/>
    <property type="project" value="UniProtKB-SubCell"/>
</dbReference>
<evidence type="ECO:0000256" key="12">
    <source>
        <dbReference type="ARBA" id="ARBA00023306"/>
    </source>
</evidence>
<evidence type="ECO:0000256" key="10">
    <source>
        <dbReference type="ARBA" id="ARBA00023204"/>
    </source>
</evidence>
<feature type="domain" description="ATP-dependent DNA ligase family profile" evidence="18">
    <location>
        <begin position="572"/>
        <end position="708"/>
    </location>
</feature>